<proteinExistence type="predicted"/>
<dbReference type="GO" id="GO:0016853">
    <property type="term" value="F:isomerase activity"/>
    <property type="evidence" value="ECO:0007669"/>
    <property type="project" value="InterPro"/>
</dbReference>
<sequence length="287" mass="32315">MAEQVTIKNGFLTVDISTLGAEIQRVKGAGGTEFLWNGDEAVWSGRAPILFPICGGLKEDKYVLEGREYTMFKHGFIKNKTFTVVTAEDAKAELVFCSDEETKKEYPYSFAFRVIFELTGNSLAVSYKVENENGKTMYFSVGAHEAYACPDGIENYSVVFEKNETLDSYILDGNLLEKSFIRVMENGTEFPLKYDYFKVDALVFKSLQSRKVTLVHKNSAKKVTVFFPGHDFFLLWTKPTGRYICLEPWCGIPDGVDADFDFANKEGIIPLPAGETYTAAHTITFEE</sequence>
<dbReference type="SUPFAM" id="SSF74650">
    <property type="entry name" value="Galactose mutarotase-like"/>
    <property type="match status" value="1"/>
</dbReference>
<dbReference type="InterPro" id="IPR008183">
    <property type="entry name" value="Aldose_1/G6P_1-epimerase"/>
</dbReference>
<protein>
    <submittedName>
        <fullName evidence="1">Aldose 1-epimerase family protein</fullName>
    </submittedName>
</protein>
<evidence type="ECO:0000313" key="2">
    <source>
        <dbReference type="Proteomes" id="UP000611762"/>
    </source>
</evidence>
<dbReference type="InterPro" id="IPR037481">
    <property type="entry name" value="LacX"/>
</dbReference>
<evidence type="ECO:0000313" key="1">
    <source>
        <dbReference type="EMBL" id="MBC8539640.1"/>
    </source>
</evidence>
<accession>A0A926DM51</accession>
<dbReference type="Proteomes" id="UP000611762">
    <property type="component" value="Unassembled WGS sequence"/>
</dbReference>
<comment type="caution">
    <text evidence="1">The sequence shown here is derived from an EMBL/GenBank/DDBJ whole genome shotgun (WGS) entry which is preliminary data.</text>
</comment>
<dbReference type="AlphaFoldDB" id="A0A926DM51"/>
<organism evidence="1 2">
    <name type="scientific">Congzhengia minquanensis</name>
    <dbReference type="NCBI Taxonomy" id="2763657"/>
    <lineage>
        <taxon>Bacteria</taxon>
        <taxon>Bacillati</taxon>
        <taxon>Bacillota</taxon>
        <taxon>Clostridia</taxon>
        <taxon>Eubacteriales</taxon>
        <taxon>Oscillospiraceae</taxon>
        <taxon>Congzhengia</taxon>
    </lineage>
</organism>
<dbReference type="Pfam" id="PF01263">
    <property type="entry name" value="Aldose_epim"/>
    <property type="match status" value="1"/>
</dbReference>
<dbReference type="Gene3D" id="2.70.98.10">
    <property type="match status" value="1"/>
</dbReference>
<dbReference type="InterPro" id="IPR011013">
    <property type="entry name" value="Gal_mutarotase_sf_dom"/>
</dbReference>
<gene>
    <name evidence="1" type="ORF">H8698_01465</name>
</gene>
<dbReference type="GO" id="GO:0005975">
    <property type="term" value="P:carbohydrate metabolic process"/>
    <property type="evidence" value="ECO:0007669"/>
    <property type="project" value="InterPro"/>
</dbReference>
<dbReference type="RefSeq" id="WP_249310860.1">
    <property type="nucleotide sequence ID" value="NZ_JACRSU010000001.1"/>
</dbReference>
<dbReference type="GO" id="GO:0030246">
    <property type="term" value="F:carbohydrate binding"/>
    <property type="evidence" value="ECO:0007669"/>
    <property type="project" value="InterPro"/>
</dbReference>
<dbReference type="PANTHER" id="PTHR11122">
    <property type="entry name" value="APOSPORY-ASSOCIATED PROTEIN C-RELATED"/>
    <property type="match status" value="1"/>
</dbReference>
<keyword evidence="2" id="KW-1185">Reference proteome</keyword>
<dbReference type="CDD" id="cd09024">
    <property type="entry name" value="Aldose_epim_lacX"/>
    <property type="match status" value="1"/>
</dbReference>
<reference evidence="1" key="1">
    <citation type="submission" date="2020-08" db="EMBL/GenBank/DDBJ databases">
        <title>Genome public.</title>
        <authorList>
            <person name="Liu C."/>
            <person name="Sun Q."/>
        </authorList>
    </citation>
    <scope>NUCLEOTIDE SEQUENCE</scope>
    <source>
        <strain evidence="1">H8</strain>
    </source>
</reference>
<dbReference type="InterPro" id="IPR014718">
    <property type="entry name" value="GH-type_carb-bd"/>
</dbReference>
<dbReference type="PANTHER" id="PTHR11122:SF13">
    <property type="entry name" value="GLUCOSE-6-PHOSPHATE 1-EPIMERASE"/>
    <property type="match status" value="1"/>
</dbReference>
<name>A0A926DM51_9FIRM</name>
<dbReference type="EMBL" id="JACRSU010000001">
    <property type="protein sequence ID" value="MBC8539640.1"/>
    <property type="molecule type" value="Genomic_DNA"/>
</dbReference>